<dbReference type="Gene3D" id="3.40.50.720">
    <property type="entry name" value="NAD(P)-binding Rossmann-like Domain"/>
    <property type="match status" value="2"/>
</dbReference>
<comment type="caution">
    <text evidence="2">The sequence shown here is derived from an EMBL/GenBank/DDBJ whole genome shotgun (WGS) entry which is preliminary data.</text>
</comment>
<dbReference type="PANTHER" id="PTHR43377">
    <property type="entry name" value="BILIVERDIN REDUCTASE A"/>
    <property type="match status" value="1"/>
</dbReference>
<gene>
    <name evidence="2" type="ORF">ENV62_05420</name>
</gene>
<evidence type="ECO:0000313" key="2">
    <source>
        <dbReference type="EMBL" id="HGB14658.1"/>
    </source>
</evidence>
<dbReference type="Pfam" id="PF08240">
    <property type="entry name" value="ADH_N"/>
    <property type="match status" value="1"/>
</dbReference>
<dbReference type="SUPFAM" id="SSF51735">
    <property type="entry name" value="NAD(P)-binding Rossmann-fold domains"/>
    <property type="match status" value="2"/>
</dbReference>
<dbReference type="Pfam" id="PF22725">
    <property type="entry name" value="GFO_IDH_MocA_C3"/>
    <property type="match status" value="1"/>
</dbReference>
<evidence type="ECO:0000259" key="1">
    <source>
        <dbReference type="SMART" id="SM00829"/>
    </source>
</evidence>
<dbReference type="EMBL" id="DTHB01000042">
    <property type="protein sequence ID" value="HGB14658.1"/>
    <property type="molecule type" value="Genomic_DNA"/>
</dbReference>
<dbReference type="GO" id="GO:0016491">
    <property type="term" value="F:oxidoreductase activity"/>
    <property type="evidence" value="ECO:0007669"/>
    <property type="project" value="InterPro"/>
</dbReference>
<sequence>MKQVVQSYKHGLINLAEVPVPKAEPGGLLVRLAASLISPGTEKYIIEMGRKSLVGKARARPDLVRQAWAKGKKEGFVGVFKEAMNRLDEPIPLGYSAAGVVLETGAGVKGFRPGDRVAVAGAGYASHAEAVWVPENLCVKVPENVDFEAAAFCMLGAIALHGVREARLTLGERAVVIGLGLLGLLSVQLLVAQGCRVIGIDKDNSRAELAKELGADLALAVSPQEVAEAVANFTQGLGADAVLITAASPGPEPVRLAESVARERARLVLVGMAELSLTRKTFWDKELTFTVSKAAGPGSLAPRYEAKGVDYPFAFVRWTQRRNLEAFLELVARGQVNVGRLITQRFPITQALQAYKLILEARKPAIGVLLTFPETGSEPGASPACSRQVFLKPSPSALNAAGRKAVGVIGGGMFTKNILLPALKNVSGLRLVGVATTSGVRAQHLAKKFGFAYATTDYREILADKTIGSVLITTRHNSHAALVLEALAAGKHVFVEKPLCLSEEELEQILTAYDGSRLLLVGFNRRFASLARKLKAALAGRSTPLMMTYRVNAGYIPPDNWVHDPEVGGGRLLGEVCHFIDFFHYMTDSPAMEVKAVSIAGETGKYRPDDNLCLTLTFRDGSVGTILYTAKGSKVFSRERFEVYGDESVGVIEDFRRAVIVRGGRSRTIRKFSQDLGYQEELQTFFTTAGEEPRARELFRSQIQATMATFKAAEAFQTGHPAIIDLRSL</sequence>
<protein>
    <submittedName>
        <fullName evidence="2">Oxidoreductase</fullName>
    </submittedName>
</protein>
<dbReference type="Pfam" id="PF01408">
    <property type="entry name" value="GFO_IDH_MocA"/>
    <property type="match status" value="1"/>
</dbReference>
<name>A0A7C3SKZ3_9BACT</name>
<dbReference type="Gene3D" id="3.90.180.10">
    <property type="entry name" value="Medium-chain alcohol dehydrogenases, catalytic domain"/>
    <property type="match status" value="2"/>
</dbReference>
<reference evidence="2" key="1">
    <citation type="journal article" date="2020" name="mSystems">
        <title>Genome- and Community-Level Interaction Insights into Carbon Utilization and Element Cycling Functions of Hydrothermarchaeota in Hydrothermal Sediment.</title>
        <authorList>
            <person name="Zhou Z."/>
            <person name="Liu Y."/>
            <person name="Xu W."/>
            <person name="Pan J."/>
            <person name="Luo Z.H."/>
            <person name="Li M."/>
        </authorList>
    </citation>
    <scope>NUCLEOTIDE SEQUENCE [LARGE SCALE GENOMIC DNA]</scope>
    <source>
        <strain evidence="2">SpSt-776</strain>
    </source>
</reference>
<feature type="domain" description="Enoyl reductase (ER)" evidence="1">
    <location>
        <begin position="11"/>
        <end position="369"/>
    </location>
</feature>
<dbReference type="CDD" id="cd08255">
    <property type="entry name" value="2-desacetyl-2-hydroxyethyl_bacteriochlorophyllide_like"/>
    <property type="match status" value="1"/>
</dbReference>
<dbReference type="AlphaFoldDB" id="A0A7C3SKZ3"/>
<dbReference type="InterPro" id="IPR020843">
    <property type="entry name" value="ER"/>
</dbReference>
<dbReference type="InterPro" id="IPR000683">
    <property type="entry name" value="Gfo/Idh/MocA-like_OxRdtase_N"/>
</dbReference>
<proteinExistence type="predicted"/>
<dbReference type="InterPro" id="IPR011032">
    <property type="entry name" value="GroES-like_sf"/>
</dbReference>
<accession>A0A7C3SKZ3</accession>
<dbReference type="SUPFAM" id="SSF55347">
    <property type="entry name" value="Glyceraldehyde-3-phosphate dehydrogenase-like, C-terminal domain"/>
    <property type="match status" value="1"/>
</dbReference>
<dbReference type="Gene3D" id="3.30.360.10">
    <property type="entry name" value="Dihydrodipicolinate Reductase, domain 2"/>
    <property type="match status" value="1"/>
</dbReference>
<dbReference type="SMART" id="SM00829">
    <property type="entry name" value="PKS_ER"/>
    <property type="match status" value="1"/>
</dbReference>
<dbReference type="SUPFAM" id="SSF50129">
    <property type="entry name" value="GroES-like"/>
    <property type="match status" value="1"/>
</dbReference>
<dbReference type="InterPro" id="IPR055170">
    <property type="entry name" value="GFO_IDH_MocA-like_dom"/>
</dbReference>
<dbReference type="Pfam" id="PF00107">
    <property type="entry name" value="ADH_zinc_N"/>
    <property type="match status" value="1"/>
</dbReference>
<dbReference type="InterPro" id="IPR036291">
    <property type="entry name" value="NAD(P)-bd_dom_sf"/>
</dbReference>
<dbReference type="InterPro" id="IPR051450">
    <property type="entry name" value="Gfo/Idh/MocA_Oxidoreductases"/>
</dbReference>
<organism evidence="2">
    <name type="scientific">Desulfobacca acetoxidans</name>
    <dbReference type="NCBI Taxonomy" id="60893"/>
    <lineage>
        <taxon>Bacteria</taxon>
        <taxon>Pseudomonadati</taxon>
        <taxon>Thermodesulfobacteriota</taxon>
        <taxon>Desulfobaccia</taxon>
        <taxon>Desulfobaccales</taxon>
        <taxon>Desulfobaccaceae</taxon>
        <taxon>Desulfobacca</taxon>
    </lineage>
</organism>
<dbReference type="PANTHER" id="PTHR43377:SF1">
    <property type="entry name" value="BILIVERDIN REDUCTASE A"/>
    <property type="match status" value="1"/>
</dbReference>
<dbReference type="InterPro" id="IPR013154">
    <property type="entry name" value="ADH-like_N"/>
</dbReference>
<dbReference type="GO" id="GO:0000166">
    <property type="term" value="F:nucleotide binding"/>
    <property type="evidence" value="ECO:0007669"/>
    <property type="project" value="InterPro"/>
</dbReference>
<dbReference type="InterPro" id="IPR013149">
    <property type="entry name" value="ADH-like_C"/>
</dbReference>